<evidence type="ECO:0000259" key="4">
    <source>
        <dbReference type="Pfam" id="PF00082"/>
    </source>
</evidence>
<dbReference type="AlphaFoldDB" id="A0A5J5IWA0"/>
<organism evidence="5 6">
    <name type="scientific">Microbacterium rhizomatis</name>
    <dbReference type="NCBI Taxonomy" id="1631477"/>
    <lineage>
        <taxon>Bacteria</taxon>
        <taxon>Bacillati</taxon>
        <taxon>Actinomycetota</taxon>
        <taxon>Actinomycetes</taxon>
        <taxon>Micrococcales</taxon>
        <taxon>Microbacteriaceae</taxon>
        <taxon>Microbacterium</taxon>
    </lineage>
</organism>
<keyword evidence="6" id="KW-1185">Reference proteome</keyword>
<dbReference type="InterPro" id="IPR000209">
    <property type="entry name" value="Peptidase_S8/S53_dom"/>
</dbReference>
<dbReference type="Proteomes" id="UP000325827">
    <property type="component" value="Unassembled WGS sequence"/>
</dbReference>
<reference evidence="6" key="1">
    <citation type="submission" date="2019-09" db="EMBL/GenBank/DDBJ databases">
        <title>Mumia zhuanghuii sp. nov. isolated from the intestinal contents of plateau pika (Ochotona curzoniae) in the Qinghai-Tibet plateau of China.</title>
        <authorList>
            <person name="Tian Z."/>
        </authorList>
    </citation>
    <scope>NUCLEOTIDE SEQUENCE [LARGE SCALE GENOMIC DNA]</scope>
    <source>
        <strain evidence="6">JCM 30598</strain>
    </source>
</reference>
<evidence type="ECO:0000313" key="6">
    <source>
        <dbReference type="Proteomes" id="UP000325827"/>
    </source>
</evidence>
<keyword evidence="2" id="KW-0378">Hydrolase</keyword>
<keyword evidence="1" id="KW-0645">Protease</keyword>
<evidence type="ECO:0000256" key="2">
    <source>
        <dbReference type="ARBA" id="ARBA00022801"/>
    </source>
</evidence>
<dbReference type="Gene3D" id="3.40.50.200">
    <property type="entry name" value="Peptidase S8/S53 domain"/>
    <property type="match status" value="1"/>
</dbReference>
<dbReference type="PROSITE" id="PS00138">
    <property type="entry name" value="SUBTILASE_SER"/>
    <property type="match status" value="1"/>
</dbReference>
<dbReference type="RefSeq" id="WP_150450508.1">
    <property type="nucleotide sequence ID" value="NZ_VYSA01000006.1"/>
</dbReference>
<dbReference type="GO" id="GO:0006508">
    <property type="term" value="P:proteolysis"/>
    <property type="evidence" value="ECO:0007669"/>
    <property type="project" value="UniProtKB-KW"/>
</dbReference>
<feature type="domain" description="Peptidase S8/S53" evidence="4">
    <location>
        <begin position="77"/>
        <end position="290"/>
    </location>
</feature>
<name>A0A5J5IWA0_9MICO</name>
<proteinExistence type="predicted"/>
<evidence type="ECO:0000256" key="3">
    <source>
        <dbReference type="ARBA" id="ARBA00022825"/>
    </source>
</evidence>
<comment type="caution">
    <text evidence="5">The sequence shown here is derived from an EMBL/GenBank/DDBJ whole genome shotgun (WGS) entry which is preliminary data.</text>
</comment>
<dbReference type="GO" id="GO:0004252">
    <property type="term" value="F:serine-type endopeptidase activity"/>
    <property type="evidence" value="ECO:0007669"/>
    <property type="project" value="InterPro"/>
</dbReference>
<dbReference type="InterPro" id="IPR036852">
    <property type="entry name" value="Peptidase_S8/S53_dom_sf"/>
</dbReference>
<dbReference type="InterPro" id="IPR023828">
    <property type="entry name" value="Peptidase_S8_Ser-AS"/>
</dbReference>
<dbReference type="PRINTS" id="PR00723">
    <property type="entry name" value="SUBTILISIN"/>
</dbReference>
<accession>A0A5J5IWA0</accession>
<dbReference type="Pfam" id="PF00082">
    <property type="entry name" value="Peptidase_S8"/>
    <property type="match status" value="1"/>
</dbReference>
<dbReference type="OrthoDB" id="3530033at2"/>
<dbReference type="SUPFAM" id="SSF52743">
    <property type="entry name" value="Subtilisin-like"/>
    <property type="match status" value="1"/>
</dbReference>
<dbReference type="EMBL" id="VYSA01000006">
    <property type="protein sequence ID" value="KAA9105049.1"/>
    <property type="molecule type" value="Genomic_DNA"/>
</dbReference>
<protein>
    <submittedName>
        <fullName evidence="5">S8/S53 family peptidase</fullName>
    </submittedName>
</protein>
<evidence type="ECO:0000256" key="1">
    <source>
        <dbReference type="ARBA" id="ARBA00022670"/>
    </source>
</evidence>
<dbReference type="InterPro" id="IPR015500">
    <property type="entry name" value="Peptidase_S8_subtilisin-rel"/>
</dbReference>
<gene>
    <name evidence="5" type="ORF">F6B43_18560</name>
</gene>
<keyword evidence="3" id="KW-0720">Serine protease</keyword>
<evidence type="ECO:0000313" key="5">
    <source>
        <dbReference type="EMBL" id="KAA9105049.1"/>
    </source>
</evidence>
<sequence length="470" mass="48696">MTGPDGALATSGDASENFLRTAFDPSSGELRVARTGRIWEAILTAQDAGRQGAGALVAILDGEFDLTMIPAGRVHPASQVAASPPSETGRHGTVVALLVLAAAPAAQVLLIDVMAGPFVRPDKVAAGLARAAECGAAIVNLSVEFPTDCSRRDATWIDSSLALEIDPDPARFLPQVDAWIAHAEPYAGSRCARACEVCDALGRLPDGVLVVAASGNIRDQVCPACFAGAVGVGFQRTQRVDVGGVVITASGLPETSMGSLVTPELVVEEPPGFRGTSFASPLVAGLAATLADPAEFVATARLPFALSPLLMLANLFAQHPESVTARAVATLHEGFLRFAAAIPAPHRHWEEASVTSPCALCALLLVDWYDAFSASLLAGSSEEGIERGLGIARIAAVLAPRSASTAGNVGAGWKRSADFVTGPERAARLERAHTYFARAAELAPEVAVYGTLRDGLAHPAPPDSRSRPDR</sequence>